<keyword evidence="5" id="KW-1185">Reference proteome</keyword>
<feature type="region of interest" description="Disordered" evidence="2">
    <location>
        <begin position="421"/>
        <end position="444"/>
    </location>
</feature>
<dbReference type="SUPFAM" id="SSF57959">
    <property type="entry name" value="Leucine zipper domain"/>
    <property type="match status" value="1"/>
</dbReference>
<feature type="compositionally biased region" description="Low complexity" evidence="2">
    <location>
        <begin position="66"/>
        <end position="84"/>
    </location>
</feature>
<evidence type="ECO:0000256" key="2">
    <source>
        <dbReference type="SAM" id="MobiDB-lite"/>
    </source>
</evidence>
<feature type="domain" description="BZIP" evidence="3">
    <location>
        <begin position="145"/>
        <end position="208"/>
    </location>
</feature>
<feature type="compositionally biased region" description="Basic and acidic residues" evidence="2">
    <location>
        <begin position="315"/>
        <end position="329"/>
    </location>
</feature>
<evidence type="ECO:0000256" key="1">
    <source>
        <dbReference type="SAM" id="Coils"/>
    </source>
</evidence>
<dbReference type="Pfam" id="PF00170">
    <property type="entry name" value="bZIP_1"/>
    <property type="match status" value="1"/>
</dbReference>
<dbReference type="InterPro" id="IPR046347">
    <property type="entry name" value="bZIP_sf"/>
</dbReference>
<dbReference type="AlphaFoldDB" id="A0A068RL59"/>
<sequence length="444" mass="49851">MDLNDWLLDTESSFLHDNEQQQSSNTGHEADLTTTPTPALDINALLGELATASDWQVGNNLPLASLPSSSASTSGQSNTTGSSPSRDRGVSPSTPGKDDDDDETQNNNSSSKQQQLAKMTGRLDFRSSIVSGAATEVPEAQWRNMSSKDRRKLRNKISARNSRQKAKGYITSLEQEVEQLKADKGEMALELKRVQELVTQLLQENEQLKQLHQQIMASTSSPPGDLFAPNAFDELSMPLMTTWLSHTSMPRWDLPRLMSLSKDTDPNAQQYAAWLFQRYPLLAPALMSMVIDQTMTPAELLISTLDNVIQQKEADLDHKSAPTKTIKDEEKEEEEEKVKSKKTKKRCEYKCRKREKERNSVEEGGCDDGSRRRKNIFCTVFELYQNTFQYMMNNTRQRLSFVCDAKHRLIEMSTATAKEVLSRQTDTLPPSTSTATTTTTTTHA</sequence>
<feature type="region of interest" description="Disordered" evidence="2">
    <location>
        <begin position="66"/>
        <end position="119"/>
    </location>
</feature>
<evidence type="ECO:0000259" key="3">
    <source>
        <dbReference type="PROSITE" id="PS50217"/>
    </source>
</evidence>
<dbReference type="VEuPathDB" id="FungiDB:LCOR_02585.1"/>
<feature type="compositionally biased region" description="Low complexity" evidence="2">
    <location>
        <begin position="425"/>
        <end position="444"/>
    </location>
</feature>
<feature type="compositionally biased region" description="Low complexity" evidence="2">
    <location>
        <begin position="105"/>
        <end position="115"/>
    </location>
</feature>
<name>A0A068RL59_9FUNG</name>
<keyword evidence="1" id="KW-0175">Coiled coil</keyword>
<gene>
    <name evidence="4" type="ORF">LCOR_02585.1</name>
</gene>
<protein>
    <recommendedName>
        <fullName evidence="3">BZIP domain-containing protein</fullName>
    </recommendedName>
</protein>
<evidence type="ECO:0000313" key="5">
    <source>
        <dbReference type="Proteomes" id="UP000027586"/>
    </source>
</evidence>
<dbReference type="PROSITE" id="PS50217">
    <property type="entry name" value="BZIP"/>
    <property type="match status" value="1"/>
</dbReference>
<feature type="region of interest" description="Disordered" evidence="2">
    <location>
        <begin position="315"/>
        <end position="344"/>
    </location>
</feature>
<feature type="compositionally biased region" description="Polar residues" evidence="2">
    <location>
        <begin position="20"/>
        <end position="36"/>
    </location>
</feature>
<proteinExistence type="predicted"/>
<dbReference type="STRING" id="1263082.A0A068RL59"/>
<reference evidence="4" key="1">
    <citation type="submission" date="2013-08" db="EMBL/GenBank/DDBJ databases">
        <title>Gene expansion shapes genome architecture in the human pathogen Lichtheimia corymbifera: an evolutionary genomics analysis in the ancient terrestrial Mucorales (Mucoromycotina).</title>
        <authorList>
            <person name="Schwartze V.U."/>
            <person name="Winter S."/>
            <person name="Shelest E."/>
            <person name="Marcet-Houben M."/>
            <person name="Horn F."/>
            <person name="Wehner S."/>
            <person name="Hoffmann K."/>
            <person name="Riege K."/>
            <person name="Sammeth M."/>
            <person name="Nowrousian M."/>
            <person name="Valiante V."/>
            <person name="Linde J."/>
            <person name="Jacobsen I.D."/>
            <person name="Marz M."/>
            <person name="Brakhage A.A."/>
            <person name="Gabaldon T."/>
            <person name="Bocker S."/>
            <person name="Voigt K."/>
        </authorList>
    </citation>
    <scope>NUCLEOTIDE SEQUENCE [LARGE SCALE GENOMIC DNA]</scope>
    <source>
        <strain evidence="4">FSU 9682</strain>
    </source>
</reference>
<dbReference type="Gene3D" id="1.20.5.170">
    <property type="match status" value="1"/>
</dbReference>
<dbReference type="GO" id="GO:0003700">
    <property type="term" value="F:DNA-binding transcription factor activity"/>
    <property type="evidence" value="ECO:0007669"/>
    <property type="project" value="InterPro"/>
</dbReference>
<organism evidence="4 5">
    <name type="scientific">Lichtheimia corymbifera JMRC:FSU:9682</name>
    <dbReference type="NCBI Taxonomy" id="1263082"/>
    <lineage>
        <taxon>Eukaryota</taxon>
        <taxon>Fungi</taxon>
        <taxon>Fungi incertae sedis</taxon>
        <taxon>Mucoromycota</taxon>
        <taxon>Mucoromycotina</taxon>
        <taxon>Mucoromycetes</taxon>
        <taxon>Mucorales</taxon>
        <taxon>Lichtheimiaceae</taxon>
        <taxon>Lichtheimia</taxon>
    </lineage>
</organism>
<comment type="caution">
    <text evidence="4">The sequence shown here is derived from an EMBL/GenBank/DDBJ whole genome shotgun (WGS) entry which is preliminary data.</text>
</comment>
<dbReference type="Proteomes" id="UP000027586">
    <property type="component" value="Unassembled WGS sequence"/>
</dbReference>
<dbReference type="SMART" id="SM00338">
    <property type="entry name" value="BRLZ"/>
    <property type="match status" value="1"/>
</dbReference>
<evidence type="ECO:0000313" key="4">
    <source>
        <dbReference type="EMBL" id="CDH50903.1"/>
    </source>
</evidence>
<dbReference type="InterPro" id="IPR004827">
    <property type="entry name" value="bZIP"/>
</dbReference>
<feature type="coiled-coil region" evidence="1">
    <location>
        <begin position="163"/>
        <end position="218"/>
    </location>
</feature>
<dbReference type="PROSITE" id="PS00036">
    <property type="entry name" value="BZIP_BASIC"/>
    <property type="match status" value="1"/>
</dbReference>
<feature type="region of interest" description="Disordered" evidence="2">
    <location>
        <begin position="15"/>
        <end position="36"/>
    </location>
</feature>
<dbReference type="EMBL" id="CBTN010000008">
    <property type="protein sequence ID" value="CDH50903.1"/>
    <property type="molecule type" value="Genomic_DNA"/>
</dbReference>
<dbReference type="OrthoDB" id="2279457at2759"/>
<accession>A0A068RL59</accession>